<evidence type="ECO:0000313" key="2">
    <source>
        <dbReference type="EMBL" id="MCU6796195.1"/>
    </source>
</evidence>
<dbReference type="EC" id="3.4.11.-" evidence="2"/>
<dbReference type="EMBL" id="JAOQIO010000099">
    <property type="protein sequence ID" value="MCU6796195.1"/>
    <property type="molecule type" value="Genomic_DNA"/>
</dbReference>
<accession>A0ABT2UNH8</accession>
<name>A0ABT2UNH8_9BACL</name>
<reference evidence="2 3" key="1">
    <citation type="submission" date="2022-09" db="EMBL/GenBank/DDBJ databases">
        <authorList>
            <person name="Han X.L."/>
            <person name="Wang Q."/>
            <person name="Lu T."/>
        </authorList>
    </citation>
    <scope>NUCLEOTIDE SEQUENCE [LARGE SCALE GENOMIC DNA]</scope>
    <source>
        <strain evidence="2 3">WQ 127069</strain>
    </source>
</reference>
<organism evidence="2 3">
    <name type="scientific">Paenibacillus baimaensis</name>
    <dbReference type="NCBI Taxonomy" id="2982185"/>
    <lineage>
        <taxon>Bacteria</taxon>
        <taxon>Bacillati</taxon>
        <taxon>Bacillota</taxon>
        <taxon>Bacilli</taxon>
        <taxon>Bacillales</taxon>
        <taxon>Paenibacillaceae</taxon>
        <taxon>Paenibacillus</taxon>
    </lineage>
</organism>
<dbReference type="SUPFAM" id="SSF144052">
    <property type="entry name" value="Thermophilic metalloprotease-like"/>
    <property type="match status" value="1"/>
</dbReference>
<dbReference type="RefSeq" id="WP_262687017.1">
    <property type="nucleotide sequence ID" value="NZ_JAOQIO010000099.1"/>
</dbReference>
<sequence>MESIGSKELTNISINILTNSLGLKAGETFLVVADEAKQELGIALWSAGKQLKAEAMLLIMRDRGKPGEEPPAAVSEAMKGSEVIVCVTEHSLTHTKARKEAVARGARIATMPGITPDMFLEGAISADYAQVKELSVKAAGLLENGSEVRIEKGGKSLTFSIAGRKGFPSTGVYLNPGEWGNLPSGEAYTAPVEGTAEGQIEVDCSFAGIGKLEAPLHLTIKEGRLVDVEGPASDKLLHILGEQEGRMLAEFGIGTNNKARITGVVLEDEKVYGTIHVAFGSNHTFGGTIVAGVHVDGVVNEPDVYIDGQLIIQKGRLLV</sequence>
<dbReference type="Pfam" id="PF26233">
    <property type="entry name" value="NicX"/>
    <property type="match status" value="1"/>
</dbReference>
<keyword evidence="1" id="KW-0479">Metal-binding</keyword>
<gene>
    <name evidence="2" type="ORF">OB236_29140</name>
</gene>
<dbReference type="InterPro" id="IPR052170">
    <property type="entry name" value="M29_Exopeptidase"/>
</dbReference>
<keyword evidence="2" id="KW-0378">Hydrolase</keyword>
<keyword evidence="2" id="KW-0645">Protease</keyword>
<evidence type="ECO:0000313" key="3">
    <source>
        <dbReference type="Proteomes" id="UP001652445"/>
    </source>
</evidence>
<dbReference type="GO" id="GO:0004177">
    <property type="term" value="F:aminopeptidase activity"/>
    <property type="evidence" value="ECO:0007669"/>
    <property type="project" value="UniProtKB-KW"/>
</dbReference>
<proteinExistence type="predicted"/>
<dbReference type="InterPro" id="IPR058739">
    <property type="entry name" value="NicX"/>
</dbReference>
<dbReference type="Proteomes" id="UP001652445">
    <property type="component" value="Unassembled WGS sequence"/>
</dbReference>
<dbReference type="PANTHER" id="PTHR34448:SF1">
    <property type="entry name" value="BLL6088 PROTEIN"/>
    <property type="match status" value="1"/>
</dbReference>
<keyword evidence="2" id="KW-0031">Aminopeptidase</keyword>
<comment type="caution">
    <text evidence="2">The sequence shown here is derived from an EMBL/GenBank/DDBJ whole genome shotgun (WGS) entry which is preliminary data.</text>
</comment>
<protein>
    <submittedName>
        <fullName evidence="2">Aminopeptidase</fullName>
        <ecNumber evidence="2">3.4.11.-</ecNumber>
    </submittedName>
</protein>
<evidence type="ECO:0000256" key="1">
    <source>
        <dbReference type="ARBA" id="ARBA00022723"/>
    </source>
</evidence>
<keyword evidence="3" id="KW-1185">Reference proteome</keyword>
<dbReference type="PANTHER" id="PTHR34448">
    <property type="entry name" value="AMINOPEPTIDASE"/>
    <property type="match status" value="1"/>
</dbReference>